<dbReference type="GO" id="GO:0016787">
    <property type="term" value="F:hydrolase activity"/>
    <property type="evidence" value="ECO:0007669"/>
    <property type="project" value="UniProtKB-UniRule"/>
</dbReference>
<dbReference type="GO" id="GO:0016042">
    <property type="term" value="P:lipid catabolic process"/>
    <property type="evidence" value="ECO:0007669"/>
    <property type="project" value="UniProtKB-UniRule"/>
</dbReference>
<dbReference type="Pfam" id="PF01734">
    <property type="entry name" value="Patatin"/>
    <property type="match status" value="1"/>
</dbReference>
<dbReference type="SUPFAM" id="SSF52151">
    <property type="entry name" value="FabD/lysophospholipase-like"/>
    <property type="match status" value="1"/>
</dbReference>
<gene>
    <name evidence="6" type="ORF">HMPREF0654_07205</name>
</gene>
<proteinExistence type="predicted"/>
<accession>A0A096AQA8</accession>
<keyword evidence="3 4" id="KW-0443">Lipid metabolism</keyword>
<evidence type="ECO:0000313" key="7">
    <source>
        <dbReference type="Proteomes" id="UP000029538"/>
    </source>
</evidence>
<dbReference type="RefSeq" id="WP_036883494.1">
    <property type="nucleotide sequence ID" value="NZ_JRNR01000066.1"/>
</dbReference>
<dbReference type="InterPro" id="IPR050301">
    <property type="entry name" value="NTE"/>
</dbReference>
<dbReference type="PANTHER" id="PTHR14226:SF29">
    <property type="entry name" value="NEUROPATHY TARGET ESTERASE SWS"/>
    <property type="match status" value="1"/>
</dbReference>
<dbReference type="EMBL" id="JRNR01000066">
    <property type="protein sequence ID" value="KGF48940.1"/>
    <property type="molecule type" value="Genomic_DNA"/>
</dbReference>
<feature type="domain" description="PNPLA" evidence="5">
    <location>
        <begin position="27"/>
        <end position="223"/>
    </location>
</feature>
<name>A0A096AQA8_9BACT</name>
<comment type="caution">
    <text evidence="6">The sequence shown here is derived from an EMBL/GenBank/DDBJ whole genome shotgun (WGS) entry which is preliminary data.</text>
</comment>
<protein>
    <submittedName>
        <fullName evidence="6">Phospholipase</fullName>
    </submittedName>
</protein>
<dbReference type="InterPro" id="IPR016035">
    <property type="entry name" value="Acyl_Trfase/lysoPLipase"/>
</dbReference>
<dbReference type="InterPro" id="IPR002641">
    <property type="entry name" value="PNPLA_dom"/>
</dbReference>
<dbReference type="Gene3D" id="3.40.1090.10">
    <property type="entry name" value="Cytosolic phospholipase A2 catalytic domain"/>
    <property type="match status" value="2"/>
</dbReference>
<keyword evidence="2 4" id="KW-0442">Lipid degradation</keyword>
<feature type="active site" description="Nucleophile" evidence="4">
    <location>
        <position position="60"/>
    </location>
</feature>
<reference evidence="6 7" key="1">
    <citation type="submission" date="2014-07" db="EMBL/GenBank/DDBJ databases">
        <authorList>
            <person name="McCorrison J."/>
            <person name="Sanka R."/>
            <person name="Torralba M."/>
            <person name="Gillis M."/>
            <person name="Haft D.H."/>
            <person name="Methe B."/>
            <person name="Sutton G."/>
            <person name="Nelson K.E."/>
        </authorList>
    </citation>
    <scope>NUCLEOTIDE SEQUENCE [LARGE SCALE GENOMIC DNA]</scope>
    <source>
        <strain evidence="6 7">DNF00882</strain>
    </source>
</reference>
<dbReference type="PANTHER" id="PTHR14226">
    <property type="entry name" value="NEUROPATHY TARGET ESTERASE/SWISS CHEESE D.MELANOGASTER"/>
    <property type="match status" value="1"/>
</dbReference>
<dbReference type="Proteomes" id="UP000029538">
    <property type="component" value="Unassembled WGS sequence"/>
</dbReference>
<evidence type="ECO:0000256" key="1">
    <source>
        <dbReference type="ARBA" id="ARBA00022801"/>
    </source>
</evidence>
<dbReference type="PROSITE" id="PS51635">
    <property type="entry name" value="PNPLA"/>
    <property type="match status" value="1"/>
</dbReference>
<feature type="short sequence motif" description="DGA/G" evidence="4">
    <location>
        <begin position="210"/>
        <end position="212"/>
    </location>
</feature>
<feature type="short sequence motif" description="GXSXG" evidence="4">
    <location>
        <begin position="58"/>
        <end position="62"/>
    </location>
</feature>
<keyword evidence="1 4" id="KW-0378">Hydrolase</keyword>
<feature type="active site" description="Proton acceptor" evidence="4">
    <location>
        <position position="210"/>
    </location>
</feature>
<evidence type="ECO:0000256" key="4">
    <source>
        <dbReference type="PROSITE-ProRule" id="PRU01161"/>
    </source>
</evidence>
<dbReference type="CDD" id="cd07205">
    <property type="entry name" value="Pat_PNPLA6_PNPLA7_NTE1_like"/>
    <property type="match status" value="1"/>
</dbReference>
<evidence type="ECO:0000313" key="6">
    <source>
        <dbReference type="EMBL" id="KGF48940.1"/>
    </source>
</evidence>
<organism evidence="6 7">
    <name type="scientific">Prevotella disiens DNF00882</name>
    <dbReference type="NCBI Taxonomy" id="1401075"/>
    <lineage>
        <taxon>Bacteria</taxon>
        <taxon>Pseudomonadati</taxon>
        <taxon>Bacteroidota</taxon>
        <taxon>Bacteroidia</taxon>
        <taxon>Bacteroidales</taxon>
        <taxon>Prevotellaceae</taxon>
        <taxon>Prevotella</taxon>
    </lineage>
</organism>
<sequence>MKRLFFTYILFFAVVLSTMAQRPKIGLVLGGGGAKGATEVGVLHEIEHAGIPIDYIAGTSIGSIVGGLYSVGYRADDLDTLFRSQDWLALLTDRDKTLSKRIIKEEDGITYLFGFPIRKRKNEGKKTHGLGVLHGDKVYNFLDSLVANAPLYKQKNRTITPIPFRCVAFDMKQQAQVLLSDDSLARNMRASMAIPGAFKPVVSDSLVLFDGGMINNLPVDVVREMGADIVIAVDLTQTKHDDFSAPLSFLKGLGGIVKWLVERPDIVKYNENRKQADIYINPSLNDYGVTSFSSEAIADMIKIGRQAGQAHYSDFMQLKNKCKK</sequence>
<evidence type="ECO:0000256" key="3">
    <source>
        <dbReference type="ARBA" id="ARBA00023098"/>
    </source>
</evidence>
<dbReference type="AlphaFoldDB" id="A0A096AQA8"/>
<evidence type="ECO:0000259" key="5">
    <source>
        <dbReference type="PROSITE" id="PS51635"/>
    </source>
</evidence>
<evidence type="ECO:0000256" key="2">
    <source>
        <dbReference type="ARBA" id="ARBA00022963"/>
    </source>
</evidence>
<feature type="short sequence motif" description="GXGXXG" evidence="4">
    <location>
        <begin position="31"/>
        <end position="36"/>
    </location>
</feature>